<dbReference type="Pfam" id="PF25023">
    <property type="entry name" value="TEN_YD-shell"/>
    <property type="match status" value="3"/>
</dbReference>
<sequence length="3318" mass="375986">MKYWGKTLVLTFLFFIIPFHMIYAETLEEQMNNLVGPKQQYNTMLSPVYLRNNTTEEQISPQSGELTIAQTDYVLPGRNGLDLEFKRIYKSGSASVQEMKVKYVNGAWVDYVESSAKTSSFYEDRYNLGIGMRFSFPNMEIRTNDDGTSHKFLHTDSGDVYRLKASIVDGVQTYLPEGQTIKDVVVKETTEFSNGQTDGSSKYVMTGKDGEKTYFAEDGRILGIKDRYGNTIVFEYTTLSYALDEQTITKKLMSKITDTIGRVTTIEYKEDATFTVGPITNQTYAAEESYKASQNPNNTDSGDLQGKFQVIVHVPGDKQIVYDKSAVLVNSTKHVMRTRLQRVFDVDDRPKYHFWYEQPDLGFTYMNGTQYAAYNRYENLTQIDYTKTNHIKQYLYNSYTKQLNKGSMQYRKIFEQKELVKTGYNPDQSKFEDRFIVDVKDKVTYAYTNEADGFGTVGYKEYDDTYLKGTYRYFTEITDLLGNIIKYTYDGVNQLLVTDKLGKDHKEILLSERDEMKLVKKQETQSYQVVDGQANGDPVKKIENYRYDEYGNLTNYTGPEAERDEQGYPINTEHTVVYSYAYDKFHVLASKTWKKDKDTTAQNLYTVDGLGNVKQETKINTTDTNNWIVTDYEYDGYGNLTKKSAGSGGQTFVTQYEYGTDANGADVKGAYLSKEYGMLDGQESAKKYAYDLNSGNRTVEVDARGKRTSYEYDAMNRVVRTIRPDNSFKTYSYEENPFANMKIRYTDPELVPFQYEYDIMGNLLQATVFDNGNWAVLQTFVYDAKGNKTKETDANGQSIRYEYDSKFRLKQKSFYEKDTVNKGDVKIGYQVGYDSSTPLVVTITDEEGYVKKYYYDSLDRLTKLEVTPDNVQFYATTYMYDYVGNKVSETDARGNSTRFNYDNLGRLMSRQDALGNETSYSYNARNQAVTQKEPGGKVADLAYDELGRVSVKKVLKQGSSDYTYTSYGYDAANNVTNVKLGHVTAGTDAVDSDVSYIYDALNQLIDELSKMEETRTGHIRNFYNKNGNKTSSIHYADEAEMKYRVYAYGYDFAGRVKEEKGSYRESDPHGAYQEYGNYQKLTERDYAGNVVKEQVLNGSGYDTTSYTYDYRNQVKEKQEPYGDKPDGKQTKYQYNKTGNRTSETLVIQGVDTTMSFVYDGLGKMVKKIDPLGNTARYVYDANGNRIKEIDPRYLSVSEEEAPGTEYEYDALNRLVKAVVFDGKVKDVIAYKEYDGRGNVVKESDGEGYNSAQPNKSYGNVYEYDASNRKTSVVSAEMLSLNEKNGTEHVSATYTYDGLGNVLSETDALGNTTTYAYYLNGLPKEKTFADGNKEAYDYDLTGKSLVVKTDRLGRVTEAFNTVFDKPYRMEYPDGTNERFVYSTKGELTERYDQAGNTQVLAYNTSGNPVSKKEFIRTEGTASVFKLTELAYDEANRLLSSETFLLQGSGAKQSAGDKTEYVYDKAGRLLKVSGPNGKETIHEYDAVGNLVTKKQKVANDIYDVIRYSYDVRSQLSTESLLVKTADLSLDTLKQAKYDNEFVDRILSTTSYSYYKNGKLQSQTDAQGNRIQYTYDYDGKPTKKTNALQAATQYRYDFKGNLVEEENAKGVSTFYGYDELDRLIRKKTAAADGSFAMTRYIYDAVGNLTKQVLPNDYEAAMDNASSVDTMVGSSYVFDAMNRRTSTISPDGKDIEYIQYNMRGQVQKVVDGLRYNGDMGTSSGTVFTYDGLGQMNRKTDALNNSSVFEYDVLGNVITMTDARDYTTRYVYNADKTLSKVTFADGGTVTYAYDKLSRKTSETNQLGNTTAYTYNAFGKEKIVKDPYGNTVEGKYDLTGNLVSLKDKRGSVSLFKYDGNKQLTEKQTPLELDESGNVVYAVEQYAYDTVGNVIKKSVAGSKDAEFLRETTYTYYDNNLLQVVSNNSGAYTKSHYDKNGNVILTEKMREASTYDTEKFEYDSQNRLIKRIRLVDEVDLLDSASWPNIRYLKDAEHFGKVYSITGYGYDVLGNRVKEVDPRAYAYGLDDTENRDRYTTRYTYDTLNRVNQVIHQVNGTDVNKQYTYDEVGNRIAERNERGFETQYTYDKLNRVEKVTDSEGQSFTYGYDLAGNKIAETNAKSNSMTYGYDKLNRLVTVTDPYNAVISKNLYDENGNAVKTMDAKGYRSAGTDEARYGWLYTYDLANRVVRTVDPEIAALKKPEKFTVAYQYNPVGERVKETDALGNSKTYAYDNAGRLVQVTDQLGVTVTYSYDMVGNKLDMTDGKGKVTRYRYGAFGLLREVVNAVNKSMAYRYNLALSVAEIADRNGNHTRYLYDSRNLLVERAVTETGDRIQYTYDEAGNRASMTDESGTSSYTYDSNNRLKQIAKDGKTQISYTYDVVGNIESVTDKTGFKTSYTYDKSSRMETVSFQGKTTKYSYDENGNRTSIAYEGGVKEDYTFDKNNRLLALTNKKSGGSIISEYTYTYDETGRQVSKTDSFGTTNYTYDAAGRVEKVEAPGKTTAYEYDKNGNRQTLNETYTSEQPSGFTDSASSVEVKYLVKKSEYMYSGSNELQQLVEKMLDAAGKEVLEKTTNFLYDDNGNELRQKVSYLRPHKRDMRQTTGGNPYGDEIEGDISSLIEKVSNTFDGFNRLKQVEQVKAGERVTVEYLYDGDDLRIRKTVRSSKDEYAAKVTNYLYDRQYVILETDAADDVAVRYVRGINYIARMDGTDKLSYYLFNGHGDLVQTVSESGEAQNQYDYDIFGNATLTVEMYANSIRYAGEFFDAEVGLYYLRARYYDPYIGRFISQDSYWGEDSNPLSLNLYTYVHNNPIMYVDPTGHAAQTVNDIIKAIDEQKEIWAREEAGAGSGRDQWTQAQENAHNAADSLRQELARLESGNQQVAQLVQDNGNEAAGDWESYKHEVVKRDIEDKIDRGEQITQQDQENFVKSSAMIVVAQGIGRDVVESMDSGKIKVQMDRMSKGYKEFTDSGSNSSSLKPEQARIVSLTLEVGYTDASWIKYLEDHRNRVYAKESELQAGLVPSQAQDKATFIQSKLKLLSMDLLIARLVPHSSIYDEIQREWKSTFSNPDLMLPPFVEYGESGWSILPNDEDGNDFNFLFGVSSGTSAYSELKNADDQAWAVGELLNHYADYYNVQINKDVVLKTAGQEMGFDNAGEFYALSLSTLFSRGKFNKFGSNAAQGSSGNGVPTIKNKFPDEALPTDGKILSYTLENGKIKGIDGRTEVDFVVDKHGSLVIGNKHHTLGNRDEVLAAGQLKINGQGEVRRITNESGHYRPTPEEAMNYPQLLRDAGVNVKGSWLELYSYKIDTDGFIIDSTKVVSKKLTE</sequence>
<dbReference type="InterPro" id="IPR050708">
    <property type="entry name" value="T6SS_VgrG/RHS"/>
</dbReference>
<name>A0ABU1P148_9BACL</name>
<keyword evidence="2" id="KW-0175">Coiled coil</keyword>
<gene>
    <name evidence="5" type="ORF">J2736_004675</name>
</gene>
<dbReference type="Proteomes" id="UP001267290">
    <property type="component" value="Unassembled WGS sequence"/>
</dbReference>
<evidence type="ECO:0000256" key="2">
    <source>
        <dbReference type="SAM" id="Coils"/>
    </source>
</evidence>
<evidence type="ECO:0000259" key="4">
    <source>
        <dbReference type="Pfam" id="PF25023"/>
    </source>
</evidence>
<evidence type="ECO:0000256" key="1">
    <source>
        <dbReference type="ARBA" id="ARBA00022737"/>
    </source>
</evidence>
<dbReference type="PANTHER" id="PTHR32305:SF15">
    <property type="entry name" value="PROTEIN RHSA-RELATED"/>
    <property type="match status" value="1"/>
</dbReference>
<feature type="domain" description="Teneurin-like YD-shell" evidence="4">
    <location>
        <begin position="849"/>
        <end position="1048"/>
    </location>
</feature>
<dbReference type="InterPro" id="IPR022385">
    <property type="entry name" value="Rhs_assc_core"/>
</dbReference>
<accession>A0ABU1P148</accession>
<evidence type="ECO:0000256" key="3">
    <source>
        <dbReference type="SAM" id="MobiDB-lite"/>
    </source>
</evidence>
<dbReference type="RefSeq" id="WP_310500933.1">
    <property type="nucleotide sequence ID" value="NZ_JAVDSB010000010.1"/>
</dbReference>
<feature type="domain" description="Teneurin-like YD-shell" evidence="4">
    <location>
        <begin position="2284"/>
        <end position="2402"/>
    </location>
</feature>
<feature type="domain" description="Teneurin-like YD-shell" evidence="4">
    <location>
        <begin position="2562"/>
        <end position="2805"/>
    </location>
</feature>
<dbReference type="NCBIfam" id="TIGR03696">
    <property type="entry name" value="Rhs_assc_core"/>
    <property type="match status" value="1"/>
</dbReference>
<dbReference type="Pfam" id="PF05593">
    <property type="entry name" value="RHS_repeat"/>
    <property type="match status" value="7"/>
</dbReference>
<dbReference type="InterPro" id="IPR056823">
    <property type="entry name" value="TEN-like_YD-shell"/>
</dbReference>
<dbReference type="PANTHER" id="PTHR32305">
    <property type="match status" value="1"/>
</dbReference>
<dbReference type="InterPro" id="IPR031325">
    <property type="entry name" value="RHS_repeat"/>
</dbReference>
<feature type="region of interest" description="Disordered" evidence="3">
    <location>
        <begin position="1113"/>
        <end position="1134"/>
    </location>
</feature>
<dbReference type="NCBIfam" id="TIGR01643">
    <property type="entry name" value="YD_repeat_2x"/>
    <property type="match status" value="9"/>
</dbReference>
<evidence type="ECO:0000313" key="6">
    <source>
        <dbReference type="Proteomes" id="UP001267290"/>
    </source>
</evidence>
<keyword evidence="6" id="KW-1185">Reference proteome</keyword>
<dbReference type="Gene3D" id="2.180.10.10">
    <property type="entry name" value="RHS repeat-associated core"/>
    <property type="match status" value="8"/>
</dbReference>
<dbReference type="InterPro" id="IPR006530">
    <property type="entry name" value="YD"/>
</dbReference>
<protein>
    <submittedName>
        <fullName evidence="5">RHS repeat-associated protein</fullName>
    </submittedName>
</protein>
<dbReference type="EMBL" id="JAVDSB010000010">
    <property type="protein sequence ID" value="MDR6553468.1"/>
    <property type="molecule type" value="Genomic_DNA"/>
</dbReference>
<feature type="coiled-coil region" evidence="2">
    <location>
        <begin position="2843"/>
        <end position="2877"/>
    </location>
</feature>
<comment type="caution">
    <text evidence="5">The sequence shown here is derived from an EMBL/GenBank/DDBJ whole genome shotgun (WGS) entry which is preliminary data.</text>
</comment>
<evidence type="ECO:0000313" key="5">
    <source>
        <dbReference type="EMBL" id="MDR6553468.1"/>
    </source>
</evidence>
<feature type="compositionally biased region" description="Basic and acidic residues" evidence="3">
    <location>
        <begin position="1113"/>
        <end position="1129"/>
    </location>
</feature>
<organism evidence="5 6">
    <name type="scientific">Paenibacillus qinlingensis</name>
    <dbReference type="NCBI Taxonomy" id="1837343"/>
    <lineage>
        <taxon>Bacteria</taxon>
        <taxon>Bacillati</taxon>
        <taxon>Bacillota</taxon>
        <taxon>Bacilli</taxon>
        <taxon>Bacillales</taxon>
        <taxon>Paenibacillaceae</taxon>
        <taxon>Paenibacillus</taxon>
    </lineage>
</organism>
<reference evidence="5 6" key="1">
    <citation type="submission" date="2023-07" db="EMBL/GenBank/DDBJ databases">
        <title>Sorghum-associated microbial communities from plants grown in Nebraska, USA.</title>
        <authorList>
            <person name="Schachtman D."/>
        </authorList>
    </citation>
    <scope>NUCLEOTIDE SEQUENCE [LARGE SCALE GENOMIC DNA]</scope>
    <source>
        <strain evidence="5 6">CC258</strain>
    </source>
</reference>
<keyword evidence="1" id="KW-0677">Repeat</keyword>
<proteinExistence type="predicted"/>